<reference evidence="1" key="1">
    <citation type="submission" date="2014-09" db="EMBL/GenBank/DDBJ databases">
        <authorList>
            <person name="Magalhaes I.L.F."/>
            <person name="Oliveira U."/>
            <person name="Santos F.R."/>
            <person name="Vidigal T.H.D.A."/>
            <person name="Brescovit A.D."/>
            <person name="Santos A.J."/>
        </authorList>
    </citation>
    <scope>NUCLEOTIDE SEQUENCE</scope>
    <source>
        <tissue evidence="1">Shoot tissue taken approximately 20 cm above the soil surface</tissue>
    </source>
</reference>
<accession>A0A0A8Z0F7</accession>
<organism evidence="1">
    <name type="scientific">Arundo donax</name>
    <name type="common">Giant reed</name>
    <name type="synonym">Donax arundinaceus</name>
    <dbReference type="NCBI Taxonomy" id="35708"/>
    <lineage>
        <taxon>Eukaryota</taxon>
        <taxon>Viridiplantae</taxon>
        <taxon>Streptophyta</taxon>
        <taxon>Embryophyta</taxon>
        <taxon>Tracheophyta</taxon>
        <taxon>Spermatophyta</taxon>
        <taxon>Magnoliopsida</taxon>
        <taxon>Liliopsida</taxon>
        <taxon>Poales</taxon>
        <taxon>Poaceae</taxon>
        <taxon>PACMAD clade</taxon>
        <taxon>Arundinoideae</taxon>
        <taxon>Arundineae</taxon>
        <taxon>Arundo</taxon>
    </lineage>
</organism>
<evidence type="ECO:0000313" key="1">
    <source>
        <dbReference type="EMBL" id="JAD31128.1"/>
    </source>
</evidence>
<name>A0A0A8Z0F7_ARUDO</name>
<reference evidence="1" key="2">
    <citation type="journal article" date="2015" name="Data Brief">
        <title>Shoot transcriptome of the giant reed, Arundo donax.</title>
        <authorList>
            <person name="Barrero R.A."/>
            <person name="Guerrero F.D."/>
            <person name="Moolhuijzen P."/>
            <person name="Goolsby J.A."/>
            <person name="Tidwell J."/>
            <person name="Bellgard S.E."/>
            <person name="Bellgard M.I."/>
        </authorList>
    </citation>
    <scope>NUCLEOTIDE SEQUENCE</scope>
    <source>
        <tissue evidence="1">Shoot tissue taken approximately 20 cm above the soil surface</tissue>
    </source>
</reference>
<proteinExistence type="predicted"/>
<dbReference type="AlphaFoldDB" id="A0A0A8Z0F7"/>
<sequence>MLNSFLFFVSWPALVYVIYGFGCGRSAADSDW</sequence>
<protein>
    <submittedName>
        <fullName evidence="1">Uncharacterized protein</fullName>
    </submittedName>
</protein>
<dbReference type="EMBL" id="GBRH01266767">
    <property type="protein sequence ID" value="JAD31128.1"/>
    <property type="molecule type" value="Transcribed_RNA"/>
</dbReference>